<dbReference type="AlphaFoldDB" id="A0A2V4WPF7"/>
<accession>A0A2V4WPF7</accession>
<dbReference type="SUPFAM" id="SSF46955">
    <property type="entry name" value="Putative DNA-binding domain"/>
    <property type="match status" value="1"/>
</dbReference>
<feature type="domain" description="HTH merR-type" evidence="3">
    <location>
        <begin position="46"/>
        <end position="116"/>
    </location>
</feature>
<feature type="coiled-coil region" evidence="2">
    <location>
        <begin position="131"/>
        <end position="158"/>
    </location>
</feature>
<dbReference type="PROSITE" id="PS50937">
    <property type="entry name" value="HTH_MERR_2"/>
    <property type="match status" value="1"/>
</dbReference>
<dbReference type="Pfam" id="PF13411">
    <property type="entry name" value="MerR_1"/>
    <property type="match status" value="1"/>
</dbReference>
<dbReference type="CDD" id="cd01107">
    <property type="entry name" value="HTH_BmrR"/>
    <property type="match status" value="1"/>
</dbReference>
<dbReference type="InterPro" id="IPR011256">
    <property type="entry name" value="Reg_factor_effector_dom_sf"/>
</dbReference>
<dbReference type="Gene3D" id="1.10.1660.10">
    <property type="match status" value="1"/>
</dbReference>
<dbReference type="Proteomes" id="UP000247790">
    <property type="component" value="Unassembled WGS sequence"/>
</dbReference>
<dbReference type="PANTHER" id="PTHR30204">
    <property type="entry name" value="REDOX-CYCLING DRUG-SENSING TRANSCRIPTIONAL ACTIVATOR SOXR"/>
    <property type="match status" value="1"/>
</dbReference>
<comment type="caution">
    <text evidence="4">The sequence shown here is derived from an EMBL/GenBank/DDBJ whole genome shotgun (WGS) entry which is preliminary data.</text>
</comment>
<protein>
    <submittedName>
        <fullName evidence="4">DNA-binding transcriptional MerR regulator</fullName>
    </submittedName>
</protein>
<gene>
    <name evidence="4" type="ORF">DFQ00_105236</name>
</gene>
<dbReference type="EMBL" id="QJSW01000005">
    <property type="protein sequence ID" value="PYE49732.1"/>
    <property type="molecule type" value="Genomic_DNA"/>
</dbReference>
<dbReference type="GO" id="GO:0003677">
    <property type="term" value="F:DNA binding"/>
    <property type="evidence" value="ECO:0007669"/>
    <property type="project" value="UniProtKB-KW"/>
</dbReference>
<dbReference type="SUPFAM" id="SSF55136">
    <property type="entry name" value="Probable bacterial effector-binding domain"/>
    <property type="match status" value="1"/>
</dbReference>
<organism evidence="4 5">
    <name type="scientific">Paenibacillus barcinonensis</name>
    <dbReference type="NCBI Taxonomy" id="198119"/>
    <lineage>
        <taxon>Bacteria</taxon>
        <taxon>Bacillati</taxon>
        <taxon>Bacillota</taxon>
        <taxon>Bacilli</taxon>
        <taxon>Bacillales</taxon>
        <taxon>Paenibacillaceae</taxon>
        <taxon>Paenibacillus</taxon>
    </lineage>
</organism>
<evidence type="ECO:0000313" key="5">
    <source>
        <dbReference type="Proteomes" id="UP000247790"/>
    </source>
</evidence>
<name>A0A2V4WPF7_PAEBA</name>
<reference evidence="4 5" key="1">
    <citation type="submission" date="2018-06" db="EMBL/GenBank/DDBJ databases">
        <title>Genomic Encyclopedia of Type Strains, Phase III (KMG-III): the genomes of soil and plant-associated and newly described type strains.</title>
        <authorList>
            <person name="Whitman W."/>
        </authorList>
    </citation>
    <scope>NUCLEOTIDE SEQUENCE [LARGE SCALE GENOMIC DNA]</scope>
    <source>
        <strain evidence="4 5">CECT 7022</strain>
    </source>
</reference>
<dbReference type="InterPro" id="IPR009061">
    <property type="entry name" value="DNA-bd_dom_put_sf"/>
</dbReference>
<dbReference type="InterPro" id="IPR047057">
    <property type="entry name" value="MerR_fam"/>
</dbReference>
<dbReference type="Gene3D" id="3.20.80.10">
    <property type="entry name" value="Regulatory factor, effector binding domain"/>
    <property type="match status" value="1"/>
</dbReference>
<evidence type="ECO:0000256" key="1">
    <source>
        <dbReference type="ARBA" id="ARBA00023125"/>
    </source>
</evidence>
<proteinExistence type="predicted"/>
<evidence type="ECO:0000259" key="3">
    <source>
        <dbReference type="PROSITE" id="PS50937"/>
    </source>
</evidence>
<sequence>MQAGRNIGNRDGLPALWLYIIEQLLTLPCTGDYILALSLWIGEDILFKISTFAKLSKLSLKTLRYYDQIGILKPHKVHDDTGYRYYSADQLLELNRILIYKELGFTLPQIAQLLQEDISHEQIQGMLRLKRSEIQQIIDMEQTKLARIEERIQLMERDGHLEPGQEIRIKAEAAQIFMFYNVSGREELIPSQLLHLDSLLSKDTRPWIQGPQVILWREVDGKEDEFEFEVGYFLTGEPASVPEPFQLRTLPREPMVASMAFHSHSNFDVAACVYLARWIENNNYQIKEHEPGRELYLPLSLEQDAQYIEIQIPITCR</sequence>
<dbReference type="InterPro" id="IPR000551">
    <property type="entry name" value="MerR-type_HTH_dom"/>
</dbReference>
<dbReference type="GO" id="GO:0003700">
    <property type="term" value="F:DNA-binding transcription factor activity"/>
    <property type="evidence" value="ECO:0007669"/>
    <property type="project" value="InterPro"/>
</dbReference>
<dbReference type="PANTHER" id="PTHR30204:SF97">
    <property type="entry name" value="MERR FAMILY REGULATORY PROTEIN"/>
    <property type="match status" value="1"/>
</dbReference>
<evidence type="ECO:0000313" key="4">
    <source>
        <dbReference type="EMBL" id="PYE49732.1"/>
    </source>
</evidence>
<dbReference type="SMART" id="SM00422">
    <property type="entry name" value="HTH_MERR"/>
    <property type="match status" value="1"/>
</dbReference>
<evidence type="ECO:0000256" key="2">
    <source>
        <dbReference type="SAM" id="Coils"/>
    </source>
</evidence>
<keyword evidence="2" id="KW-0175">Coiled coil</keyword>
<keyword evidence="1 4" id="KW-0238">DNA-binding</keyword>